<dbReference type="dictyBase" id="DDB_G0275059"/>
<dbReference type="KEGG" id="ddi:DDB_G0275059"/>
<protein>
    <submittedName>
        <fullName evidence="1">Uncharacterized protein</fullName>
    </submittedName>
</protein>
<dbReference type="OMA" id="ANDDRWR"/>
<dbReference type="RefSeq" id="XP_643777.1">
    <property type="nucleotide sequence ID" value="XM_638685.1"/>
</dbReference>
<name>Q86I17_DICDI</name>
<dbReference type="HOGENOM" id="CLU_1028294_0_0_1"/>
<dbReference type="Proteomes" id="UP000002195">
    <property type="component" value="Unassembled WGS sequence"/>
</dbReference>
<evidence type="ECO:0000313" key="2">
    <source>
        <dbReference type="Proteomes" id="UP000002195"/>
    </source>
</evidence>
<dbReference type="AlphaFoldDB" id="Q86I17"/>
<dbReference type="PaxDb" id="44689-DDB0167453"/>
<dbReference type="EMBL" id="AAFI02000013">
    <property type="protein sequence ID" value="EAL69810.1"/>
    <property type="molecule type" value="Genomic_DNA"/>
</dbReference>
<dbReference type="VEuPathDB" id="AmoebaDB:DDB_G0275059"/>
<comment type="caution">
    <text evidence="1">The sequence shown here is derived from an EMBL/GenBank/DDBJ whole genome shotgun (WGS) entry which is preliminary data.</text>
</comment>
<evidence type="ECO:0000313" key="1">
    <source>
        <dbReference type="EMBL" id="EAL69810.1"/>
    </source>
</evidence>
<keyword evidence="2" id="KW-1185">Reference proteome</keyword>
<dbReference type="InParanoid" id="Q86I17"/>
<dbReference type="FunCoup" id="Q86I17">
    <property type="interactions" value="744"/>
</dbReference>
<sequence>MNQSFKRIFNNKFFRNYSSFSISKEQVIAADSQKKRSSLLGKILAFTIISKLGYDVTNTGLAYYKGQNATTETIVADSWNDILYPVFQVVTNDPRVVSTLGGPVSFESPPSDSKSPIIELKRDFNLKIAPIDFKAPTFHDNQWFLQKIGIGNGNQPIDLEKLSEREKKHLQLGIMDAIYEELSQHSIAQQISMIPNQYLPLLVPYKNRIFPLIYGESTSDVIIPIKGPKGNASILFNLYASDDKWQVRNAEVIFNSDNKKKQIIKATSDQL</sequence>
<reference evidence="1 2" key="1">
    <citation type="journal article" date="2005" name="Nature">
        <title>The genome of the social amoeba Dictyostelium discoideum.</title>
        <authorList>
            <consortium name="The Dictyostelium discoideum Sequencing Consortium"/>
            <person name="Eichinger L."/>
            <person name="Pachebat J.A."/>
            <person name="Glockner G."/>
            <person name="Rajandream M.A."/>
            <person name="Sucgang R."/>
            <person name="Berriman M."/>
            <person name="Song J."/>
            <person name="Olsen R."/>
            <person name="Szafranski K."/>
            <person name="Xu Q."/>
            <person name="Tunggal B."/>
            <person name="Kummerfeld S."/>
            <person name="Madera M."/>
            <person name="Konfortov B.A."/>
            <person name="Rivero F."/>
            <person name="Bankier A.T."/>
            <person name="Lehmann R."/>
            <person name="Hamlin N."/>
            <person name="Davies R."/>
            <person name="Gaudet P."/>
            <person name="Fey P."/>
            <person name="Pilcher K."/>
            <person name="Chen G."/>
            <person name="Saunders D."/>
            <person name="Sodergren E."/>
            <person name="Davis P."/>
            <person name="Kerhornou A."/>
            <person name="Nie X."/>
            <person name="Hall N."/>
            <person name="Anjard C."/>
            <person name="Hemphill L."/>
            <person name="Bason N."/>
            <person name="Farbrother P."/>
            <person name="Desany B."/>
            <person name="Just E."/>
            <person name="Morio T."/>
            <person name="Rost R."/>
            <person name="Churcher C."/>
            <person name="Cooper J."/>
            <person name="Haydock S."/>
            <person name="van Driessche N."/>
            <person name="Cronin A."/>
            <person name="Goodhead I."/>
            <person name="Muzny D."/>
            <person name="Mourier T."/>
            <person name="Pain A."/>
            <person name="Lu M."/>
            <person name="Harper D."/>
            <person name="Lindsay R."/>
            <person name="Hauser H."/>
            <person name="James K."/>
            <person name="Quiles M."/>
            <person name="Madan Babu M."/>
            <person name="Saito T."/>
            <person name="Buchrieser C."/>
            <person name="Wardroper A."/>
            <person name="Felder M."/>
            <person name="Thangavelu M."/>
            <person name="Johnson D."/>
            <person name="Knights A."/>
            <person name="Loulseged H."/>
            <person name="Mungall K."/>
            <person name="Oliver K."/>
            <person name="Price C."/>
            <person name="Quail M.A."/>
            <person name="Urushihara H."/>
            <person name="Hernandez J."/>
            <person name="Rabbinowitsch E."/>
            <person name="Steffen D."/>
            <person name="Sanders M."/>
            <person name="Ma J."/>
            <person name="Kohara Y."/>
            <person name="Sharp S."/>
            <person name="Simmonds M."/>
            <person name="Spiegler S."/>
            <person name="Tivey A."/>
            <person name="Sugano S."/>
            <person name="White B."/>
            <person name="Walker D."/>
            <person name="Woodward J."/>
            <person name="Winckler T."/>
            <person name="Tanaka Y."/>
            <person name="Shaulsky G."/>
            <person name="Schleicher M."/>
            <person name="Weinstock G."/>
            <person name="Rosenthal A."/>
            <person name="Cox E.C."/>
            <person name="Chisholm R.L."/>
            <person name="Gibbs R."/>
            <person name="Loomis W.F."/>
            <person name="Platzer M."/>
            <person name="Kay R.R."/>
            <person name="Williams J."/>
            <person name="Dear P.H."/>
            <person name="Noegel A.A."/>
            <person name="Barrell B."/>
            <person name="Kuspa A."/>
        </authorList>
    </citation>
    <scope>NUCLEOTIDE SEQUENCE [LARGE SCALE GENOMIC DNA]</scope>
    <source>
        <strain evidence="1 2">AX4</strain>
    </source>
</reference>
<dbReference type="GeneID" id="8619822"/>
<proteinExistence type="predicted"/>
<gene>
    <name evidence="1" type="ORF">DDB_G0275059</name>
</gene>
<accession>Q86I17</accession>
<accession>Q554D4</accession>
<organism evidence="1 2">
    <name type="scientific">Dictyostelium discoideum</name>
    <name type="common">Social amoeba</name>
    <dbReference type="NCBI Taxonomy" id="44689"/>
    <lineage>
        <taxon>Eukaryota</taxon>
        <taxon>Amoebozoa</taxon>
        <taxon>Evosea</taxon>
        <taxon>Eumycetozoa</taxon>
        <taxon>Dictyostelia</taxon>
        <taxon>Dictyosteliales</taxon>
        <taxon>Dictyosteliaceae</taxon>
        <taxon>Dictyostelium</taxon>
    </lineage>
</organism>
<dbReference type="eggNOG" id="ENOG502RDNM">
    <property type="taxonomic scope" value="Eukaryota"/>
</dbReference>